<dbReference type="GO" id="GO:0006355">
    <property type="term" value="P:regulation of DNA-templated transcription"/>
    <property type="evidence" value="ECO:0007669"/>
    <property type="project" value="InterPro"/>
</dbReference>
<evidence type="ECO:0000256" key="3">
    <source>
        <dbReference type="SAM" id="MobiDB-lite"/>
    </source>
</evidence>
<dbReference type="InterPro" id="IPR041664">
    <property type="entry name" value="AAA_16"/>
</dbReference>
<dbReference type="Pfam" id="PF00196">
    <property type="entry name" value="GerE"/>
    <property type="match status" value="1"/>
</dbReference>
<dbReference type="RefSeq" id="WP_196191897.1">
    <property type="nucleotide sequence ID" value="NZ_JADPRT010000001.1"/>
</dbReference>
<dbReference type="CDD" id="cd06170">
    <property type="entry name" value="LuxR_C_like"/>
    <property type="match status" value="1"/>
</dbReference>
<dbReference type="InterPro" id="IPR016032">
    <property type="entry name" value="Sig_transdc_resp-reg_C-effctor"/>
</dbReference>
<accession>A0A931FDP9</accession>
<comment type="caution">
    <text evidence="5">The sequence shown here is derived from an EMBL/GenBank/DDBJ whole genome shotgun (WGS) entry which is preliminary data.</text>
</comment>
<evidence type="ECO:0000313" key="5">
    <source>
        <dbReference type="EMBL" id="MBF9066709.1"/>
    </source>
</evidence>
<dbReference type="SUPFAM" id="SSF52540">
    <property type="entry name" value="P-loop containing nucleoside triphosphate hydrolases"/>
    <property type="match status" value="1"/>
</dbReference>
<dbReference type="SMART" id="SM00421">
    <property type="entry name" value="HTH_LUXR"/>
    <property type="match status" value="1"/>
</dbReference>
<dbReference type="InterPro" id="IPR000792">
    <property type="entry name" value="Tscrpt_reg_LuxR_C"/>
</dbReference>
<reference evidence="5" key="1">
    <citation type="submission" date="2020-11" db="EMBL/GenBank/DDBJ databases">
        <title>Isolation and identification of active actinomycetes.</title>
        <authorList>
            <person name="Yu B."/>
        </authorList>
    </citation>
    <scope>NUCLEOTIDE SEQUENCE</scope>
    <source>
        <strain evidence="5">NEAU-YB345</strain>
    </source>
</reference>
<proteinExistence type="predicted"/>
<dbReference type="PRINTS" id="PR00038">
    <property type="entry name" value="HTHLUXR"/>
</dbReference>
<dbReference type="InterPro" id="IPR036388">
    <property type="entry name" value="WH-like_DNA-bd_sf"/>
</dbReference>
<dbReference type="Gene3D" id="1.10.10.10">
    <property type="entry name" value="Winged helix-like DNA-binding domain superfamily/Winged helix DNA-binding domain"/>
    <property type="match status" value="1"/>
</dbReference>
<dbReference type="InterPro" id="IPR011990">
    <property type="entry name" value="TPR-like_helical_dom_sf"/>
</dbReference>
<dbReference type="EMBL" id="JADPRT010000001">
    <property type="protein sequence ID" value="MBF9066709.1"/>
    <property type="molecule type" value="Genomic_DNA"/>
</dbReference>
<dbReference type="PANTHER" id="PTHR16305">
    <property type="entry name" value="TESTICULAR SOLUBLE ADENYLYL CYCLASE"/>
    <property type="match status" value="1"/>
</dbReference>
<organism evidence="5 6">
    <name type="scientific">Streptacidiphilus fuscans</name>
    <dbReference type="NCBI Taxonomy" id="2789292"/>
    <lineage>
        <taxon>Bacteria</taxon>
        <taxon>Bacillati</taxon>
        <taxon>Actinomycetota</taxon>
        <taxon>Actinomycetes</taxon>
        <taxon>Kitasatosporales</taxon>
        <taxon>Streptomycetaceae</taxon>
        <taxon>Streptacidiphilus</taxon>
    </lineage>
</organism>
<sequence length="941" mass="100047">MDTSSDRSAAPAILGRPSELARIGALLDSAHGGAEHVLVLTGEPGVGKSTLVEWAAAEGDARGLRVLRVRGSEGESGLALSGLHQLLRPLLSGLDALPESQRQALRCAFGLSSGPEAPVNTLHLCVGVVTLLTEAAARQPLLLLVDDVQWLDLGSLDILAFVARRLDGEPAVMLLASREEGVPARFDRDFPHLVAGPLDRADAGLLLDALPNSPTGRARSQVLQEAAGNPLALIELSRALAKRSGDPGGGQSLTGSTLNGQTLSGQTLPLTRRLENLFAADLPELPEETRSALLLVAASGSAQLADIVKAARGEDVIGALLPAEKVGLLRMESGQVLLRHPLVRSAVYQAASFAERRAAHLALAEALADEPDRRAWHLAAAAPGEDEEVAEALASSAERSRGRGGHAAAAAALERSAELTADPATRSRRLLGAAQSAMFAGHPQWVGEITARVQGLTDDPALRAEAQLMEGWALGVTLRHQEALTALLSVGESMATVAPPLALSALATGATSVYNSGDPFYRTEMRRIYGLIDEQGNLPGHAWVQATVGAMTERQQAHEAFRQALAVMSQDSLSDLTVLGGTAWILDETEEATRILGRTMDILRRVGTAGTNATIAQALAFAHTESGAWASALTCAEDAYWMAAEAGVENVTLGSLVLQATIGAFRGDHQASCARADDALCGIDLRKSRSLQVRYRYALGMAHVVEGDHESAYEELRSTFSRDYVPVPVHYHASVYYLADLAAAAVRVGRIDDARVVLDATVRGLGPDRSPRVHAVVERATALLSEPDAAEEHFLAAVADPAAAGWAFEHALTQLDFGEWLRRRRRTAEARPRLQHALETFRRLDARPWLERAAAELRVAGASVPAAVDTAPTADLTAQELQIAELAAQGLTNRDIASRLYLSPRTVGYHLHKIFPKLGIKTRAQLRDALSTPTSRRADVD</sequence>
<dbReference type="SUPFAM" id="SSF46894">
    <property type="entry name" value="C-terminal effector domain of the bipartite response regulators"/>
    <property type="match status" value="1"/>
</dbReference>
<feature type="compositionally biased region" description="Polar residues" evidence="3">
    <location>
        <begin position="253"/>
        <end position="264"/>
    </location>
</feature>
<feature type="domain" description="HTH luxR-type" evidence="4">
    <location>
        <begin position="869"/>
        <end position="934"/>
    </location>
</feature>
<keyword evidence="2" id="KW-0067">ATP-binding</keyword>
<dbReference type="AlphaFoldDB" id="A0A931FDP9"/>
<dbReference type="GO" id="GO:0005524">
    <property type="term" value="F:ATP binding"/>
    <property type="evidence" value="ECO:0007669"/>
    <property type="project" value="UniProtKB-KW"/>
</dbReference>
<name>A0A931FDP9_9ACTN</name>
<dbReference type="Proteomes" id="UP000657385">
    <property type="component" value="Unassembled WGS sequence"/>
</dbReference>
<dbReference type="Pfam" id="PF13191">
    <property type="entry name" value="AAA_16"/>
    <property type="match status" value="1"/>
</dbReference>
<evidence type="ECO:0000259" key="4">
    <source>
        <dbReference type="PROSITE" id="PS50043"/>
    </source>
</evidence>
<dbReference type="GO" id="GO:0005737">
    <property type="term" value="C:cytoplasm"/>
    <property type="evidence" value="ECO:0007669"/>
    <property type="project" value="TreeGrafter"/>
</dbReference>
<dbReference type="GO" id="GO:0003677">
    <property type="term" value="F:DNA binding"/>
    <property type="evidence" value="ECO:0007669"/>
    <property type="project" value="InterPro"/>
</dbReference>
<keyword evidence="6" id="KW-1185">Reference proteome</keyword>
<dbReference type="Gene3D" id="1.25.40.10">
    <property type="entry name" value="Tetratricopeptide repeat domain"/>
    <property type="match status" value="1"/>
</dbReference>
<dbReference type="PROSITE" id="PS50043">
    <property type="entry name" value="HTH_LUXR_2"/>
    <property type="match status" value="1"/>
</dbReference>
<dbReference type="PANTHER" id="PTHR16305:SF35">
    <property type="entry name" value="TRANSCRIPTIONAL ACTIVATOR DOMAIN"/>
    <property type="match status" value="1"/>
</dbReference>
<gene>
    <name evidence="5" type="ORF">I2501_01485</name>
</gene>
<evidence type="ECO:0000256" key="1">
    <source>
        <dbReference type="ARBA" id="ARBA00022741"/>
    </source>
</evidence>
<dbReference type="InterPro" id="IPR027417">
    <property type="entry name" value="P-loop_NTPase"/>
</dbReference>
<dbReference type="Gene3D" id="3.40.50.300">
    <property type="entry name" value="P-loop containing nucleotide triphosphate hydrolases"/>
    <property type="match status" value="1"/>
</dbReference>
<dbReference type="SUPFAM" id="SSF48452">
    <property type="entry name" value="TPR-like"/>
    <property type="match status" value="1"/>
</dbReference>
<evidence type="ECO:0000256" key="2">
    <source>
        <dbReference type="ARBA" id="ARBA00022840"/>
    </source>
</evidence>
<feature type="region of interest" description="Disordered" evidence="3">
    <location>
        <begin position="242"/>
        <end position="264"/>
    </location>
</feature>
<evidence type="ECO:0000313" key="6">
    <source>
        <dbReference type="Proteomes" id="UP000657385"/>
    </source>
</evidence>
<protein>
    <submittedName>
        <fullName evidence="5">AAA family ATPase</fullName>
    </submittedName>
</protein>
<keyword evidence="1" id="KW-0547">Nucleotide-binding</keyword>
<dbReference type="GO" id="GO:0004016">
    <property type="term" value="F:adenylate cyclase activity"/>
    <property type="evidence" value="ECO:0007669"/>
    <property type="project" value="TreeGrafter"/>
</dbReference>